<evidence type="ECO:0000256" key="6">
    <source>
        <dbReference type="ARBA" id="ARBA00023014"/>
    </source>
</evidence>
<dbReference type="Proteomes" id="UP000219252">
    <property type="component" value="Unassembled WGS sequence"/>
</dbReference>
<dbReference type="SMART" id="SM00987">
    <property type="entry name" value="UreE_C"/>
    <property type="match status" value="1"/>
</dbReference>
<reference evidence="10" key="1">
    <citation type="submission" date="2017-08" db="EMBL/GenBank/DDBJ databases">
        <authorList>
            <person name="Varghese N."/>
            <person name="Submissions S."/>
        </authorList>
    </citation>
    <scope>NUCLEOTIDE SEQUENCE [LARGE SCALE GENOMIC DNA]</scope>
    <source>
        <strain evidence="10">JC23</strain>
    </source>
</reference>
<feature type="domain" description="Uracil-DNA glycosylase-like" evidence="8">
    <location>
        <begin position="34"/>
        <end position="180"/>
    </location>
</feature>
<evidence type="ECO:0000256" key="5">
    <source>
        <dbReference type="ARBA" id="ARBA00023004"/>
    </source>
</evidence>
<organism evidence="9 10">
    <name type="scientific">Ureibacillus acetophenoni</name>
    <dbReference type="NCBI Taxonomy" id="614649"/>
    <lineage>
        <taxon>Bacteria</taxon>
        <taxon>Bacillati</taxon>
        <taxon>Bacillota</taxon>
        <taxon>Bacilli</taxon>
        <taxon>Bacillales</taxon>
        <taxon>Caryophanaceae</taxon>
        <taxon>Ureibacillus</taxon>
    </lineage>
</organism>
<dbReference type="GO" id="GO:0006281">
    <property type="term" value="P:DNA repair"/>
    <property type="evidence" value="ECO:0007669"/>
    <property type="project" value="UniProtKB-KW"/>
</dbReference>
<proteinExistence type="predicted"/>
<keyword evidence="1" id="KW-0004">4Fe-4S</keyword>
<dbReference type="AlphaFoldDB" id="A0A285UFE7"/>
<dbReference type="GO" id="GO:0097506">
    <property type="term" value="F:deaminated base DNA N-glycosylase activity"/>
    <property type="evidence" value="ECO:0007669"/>
    <property type="project" value="UniProtKB-ARBA"/>
</dbReference>
<dbReference type="PANTHER" id="PTHR33693">
    <property type="entry name" value="TYPE-5 URACIL-DNA GLYCOSYLASE"/>
    <property type="match status" value="1"/>
</dbReference>
<dbReference type="PANTHER" id="PTHR33693:SF1">
    <property type="entry name" value="TYPE-4 URACIL-DNA GLYCOSYLASE"/>
    <property type="match status" value="1"/>
</dbReference>
<dbReference type="GO" id="GO:0051539">
    <property type="term" value="F:4 iron, 4 sulfur cluster binding"/>
    <property type="evidence" value="ECO:0007669"/>
    <property type="project" value="UniProtKB-KW"/>
</dbReference>
<dbReference type="CDD" id="cd10030">
    <property type="entry name" value="UDG-F4_TTUDGA_SPO1dp_like"/>
    <property type="match status" value="1"/>
</dbReference>
<keyword evidence="2" id="KW-0479">Metal-binding</keyword>
<evidence type="ECO:0000256" key="2">
    <source>
        <dbReference type="ARBA" id="ARBA00022723"/>
    </source>
</evidence>
<dbReference type="SMART" id="SM00986">
    <property type="entry name" value="UDG"/>
    <property type="match status" value="1"/>
</dbReference>
<keyword evidence="7" id="KW-0234">DNA repair</keyword>
<accession>A0A285UFE7</accession>
<sequence length="192" mass="22440">MPNDCTLWPEEPTPEHLKDCNKCGLDKHGTRMVWGEGNSQAPIYILLDNPGAREDRENKPFVCGTRQTLQKVANEVGLTVDDLYVTYVLKRRPKKAYDKEKTREICMNHFAQQLELNKPLFIFCLGNVAVQSFFQNHEVDVKSLRGNWHDVQGYETTVAYHPLAVRRRPNLWPLFLEDWKFLAERYFQTKPS</sequence>
<dbReference type="InterPro" id="IPR051536">
    <property type="entry name" value="UDG_Type-4/5"/>
</dbReference>
<evidence type="ECO:0000256" key="3">
    <source>
        <dbReference type="ARBA" id="ARBA00022763"/>
    </source>
</evidence>
<keyword evidence="5" id="KW-0408">Iron</keyword>
<evidence type="ECO:0000256" key="1">
    <source>
        <dbReference type="ARBA" id="ARBA00022485"/>
    </source>
</evidence>
<evidence type="ECO:0000256" key="7">
    <source>
        <dbReference type="ARBA" id="ARBA00023204"/>
    </source>
</evidence>
<dbReference type="Gene3D" id="3.40.470.10">
    <property type="entry name" value="Uracil-DNA glycosylase-like domain"/>
    <property type="match status" value="1"/>
</dbReference>
<dbReference type="InterPro" id="IPR005122">
    <property type="entry name" value="Uracil-DNA_glycosylase-like"/>
</dbReference>
<dbReference type="Pfam" id="PF03167">
    <property type="entry name" value="UDG"/>
    <property type="match status" value="1"/>
</dbReference>
<name>A0A285UFE7_9BACL</name>
<dbReference type="GO" id="GO:0046872">
    <property type="term" value="F:metal ion binding"/>
    <property type="evidence" value="ECO:0007669"/>
    <property type="project" value="UniProtKB-KW"/>
</dbReference>
<protein>
    <submittedName>
        <fullName evidence="9">DNA polymerase</fullName>
    </submittedName>
</protein>
<evidence type="ECO:0000313" key="9">
    <source>
        <dbReference type="EMBL" id="SOC40645.1"/>
    </source>
</evidence>
<keyword evidence="3" id="KW-0227">DNA damage</keyword>
<gene>
    <name evidence="9" type="ORF">SAMN05877842_108102</name>
</gene>
<dbReference type="SUPFAM" id="SSF52141">
    <property type="entry name" value="Uracil-DNA glycosylase-like"/>
    <property type="match status" value="1"/>
</dbReference>
<dbReference type="InterPro" id="IPR036895">
    <property type="entry name" value="Uracil-DNA_glycosylase-like_sf"/>
</dbReference>
<keyword evidence="10" id="KW-1185">Reference proteome</keyword>
<evidence type="ECO:0000313" key="10">
    <source>
        <dbReference type="Proteomes" id="UP000219252"/>
    </source>
</evidence>
<evidence type="ECO:0000256" key="4">
    <source>
        <dbReference type="ARBA" id="ARBA00022801"/>
    </source>
</evidence>
<evidence type="ECO:0000259" key="8">
    <source>
        <dbReference type="SMART" id="SM00986"/>
    </source>
</evidence>
<dbReference type="EMBL" id="OBQC01000008">
    <property type="protein sequence ID" value="SOC40645.1"/>
    <property type="molecule type" value="Genomic_DNA"/>
</dbReference>
<keyword evidence="6" id="KW-0411">Iron-sulfur</keyword>
<keyword evidence="4" id="KW-0378">Hydrolase</keyword>